<dbReference type="EMBL" id="LNYV01000004">
    <property type="protein sequence ID" value="KTD59770.1"/>
    <property type="molecule type" value="Genomic_DNA"/>
</dbReference>
<organism evidence="3 4">
    <name type="scientific">Legionella sainthelensi</name>
    <dbReference type="NCBI Taxonomy" id="28087"/>
    <lineage>
        <taxon>Bacteria</taxon>
        <taxon>Pseudomonadati</taxon>
        <taxon>Pseudomonadota</taxon>
        <taxon>Gammaproteobacteria</taxon>
        <taxon>Legionellales</taxon>
        <taxon>Legionellaceae</taxon>
        <taxon>Legionella</taxon>
    </lineage>
</organism>
<dbReference type="InterPro" id="IPR001509">
    <property type="entry name" value="Epimerase_deHydtase"/>
</dbReference>
<protein>
    <recommendedName>
        <fullName evidence="2">NAD-dependent epimerase/dehydratase domain-containing protein</fullName>
    </recommendedName>
</protein>
<dbReference type="Gene3D" id="3.40.50.720">
    <property type="entry name" value="NAD(P)-binding Rossmann-like Domain"/>
    <property type="match status" value="1"/>
</dbReference>
<dbReference type="SUPFAM" id="SSF51735">
    <property type="entry name" value="NAD(P)-binding Rossmann-fold domains"/>
    <property type="match status" value="1"/>
</dbReference>
<comment type="caution">
    <text evidence="3">The sequence shown here is derived from an EMBL/GenBank/DDBJ whole genome shotgun (WGS) entry which is preliminary data.</text>
</comment>
<sequence length="226" mass="25688">MKSIIIYGATGMLGQGVLRESLLDTHIERVTVIGRTPIGQTHPKLREIVRADLFDYHNIEEQLSGIDACFFCLGTPSTGKTEAEYTRITKDLTLTAAQLLLRLNPQLSFIYISGEGADSSEKGALMWARVRGQTENELLRMPFKRVYIVRPGIIQPLNGIQSRVRLYRLGYRVLKPMLPMLRYFFPNLISSTQLLGQAMIKIAREGYEKPILRNKDLYLLSLSKQE</sequence>
<evidence type="ECO:0000313" key="3">
    <source>
        <dbReference type="EMBL" id="KTD59770.1"/>
    </source>
</evidence>
<gene>
    <name evidence="3" type="ORF">Lsai_0414</name>
</gene>
<dbReference type="PANTHER" id="PTHR14097:SF8">
    <property type="entry name" value="NAD(P)-BINDING DOMAIN-CONTAINING PROTEIN"/>
    <property type="match status" value="1"/>
</dbReference>
<dbReference type="STRING" id="28087.Lsai_0414"/>
<dbReference type="PANTHER" id="PTHR14097">
    <property type="entry name" value="OXIDOREDUCTASE HTATIP2"/>
    <property type="match status" value="1"/>
</dbReference>
<dbReference type="eggNOG" id="COG0702">
    <property type="taxonomic scope" value="Bacteria"/>
</dbReference>
<feature type="domain" description="NAD-dependent epimerase/dehydratase" evidence="2">
    <location>
        <begin position="4"/>
        <end position="113"/>
    </location>
</feature>
<dbReference type="RefSeq" id="WP_027270101.1">
    <property type="nucleotide sequence ID" value="NZ_CAAAJE010000003.1"/>
</dbReference>
<dbReference type="Pfam" id="PF01370">
    <property type="entry name" value="Epimerase"/>
    <property type="match status" value="1"/>
</dbReference>
<dbReference type="OrthoDB" id="9798632at2"/>
<evidence type="ECO:0000256" key="1">
    <source>
        <dbReference type="ARBA" id="ARBA00004370"/>
    </source>
</evidence>
<dbReference type="Proteomes" id="UP000054621">
    <property type="component" value="Unassembled WGS sequence"/>
</dbReference>
<reference evidence="3 4" key="1">
    <citation type="submission" date="2015-11" db="EMBL/GenBank/DDBJ databases">
        <title>Genomic analysis of 38 Legionella species identifies large and diverse effector repertoires.</title>
        <authorList>
            <person name="Burstein D."/>
            <person name="Amaro F."/>
            <person name="Zusman T."/>
            <person name="Lifshitz Z."/>
            <person name="Cohen O."/>
            <person name="Gilbert J.A."/>
            <person name="Pupko T."/>
            <person name="Shuman H.A."/>
            <person name="Segal G."/>
        </authorList>
    </citation>
    <scope>NUCLEOTIDE SEQUENCE [LARGE SCALE GENOMIC DNA]</scope>
    <source>
        <strain evidence="3 4">Mt.St.Helens-4</strain>
    </source>
</reference>
<dbReference type="PATRIC" id="fig|28087.4.peg.433"/>
<dbReference type="InterPro" id="IPR036291">
    <property type="entry name" value="NAD(P)-bd_dom_sf"/>
</dbReference>
<proteinExistence type="predicted"/>
<evidence type="ECO:0000259" key="2">
    <source>
        <dbReference type="Pfam" id="PF01370"/>
    </source>
</evidence>
<name>A0A0W0YSE4_9GAMM</name>
<dbReference type="GO" id="GO:0016020">
    <property type="term" value="C:membrane"/>
    <property type="evidence" value="ECO:0007669"/>
    <property type="project" value="UniProtKB-SubCell"/>
</dbReference>
<dbReference type="AlphaFoldDB" id="A0A0W0YSE4"/>
<accession>A0A0W0YSE4</accession>
<evidence type="ECO:0000313" key="4">
    <source>
        <dbReference type="Proteomes" id="UP000054621"/>
    </source>
</evidence>
<comment type="subcellular location">
    <subcellularLocation>
        <location evidence="1">Membrane</location>
    </subcellularLocation>
</comment>